<dbReference type="InterPro" id="IPR008984">
    <property type="entry name" value="SMAD_FHA_dom_sf"/>
</dbReference>
<dbReference type="Pfam" id="PF00498">
    <property type="entry name" value="FHA"/>
    <property type="match status" value="1"/>
</dbReference>
<dbReference type="InterPro" id="IPR050923">
    <property type="entry name" value="Cell_Proc_Reg/RNA_Proc"/>
</dbReference>
<dbReference type="CDD" id="cd22677">
    <property type="entry name" value="FHA_Kanadaptin"/>
    <property type="match status" value="1"/>
</dbReference>
<dbReference type="OrthoDB" id="444265at2759"/>
<feature type="domain" description="FHA" evidence="3">
    <location>
        <begin position="96"/>
        <end position="147"/>
    </location>
</feature>
<organism evidence="4 5">
    <name type="scientific">Ostreococcus tauri</name>
    <name type="common">Marine green alga</name>
    <dbReference type="NCBI Taxonomy" id="70448"/>
    <lineage>
        <taxon>Eukaryota</taxon>
        <taxon>Viridiplantae</taxon>
        <taxon>Chlorophyta</taxon>
        <taxon>Mamiellophyceae</taxon>
        <taxon>Mamiellales</taxon>
        <taxon>Bathycoccaceae</taxon>
        <taxon>Ostreococcus</taxon>
    </lineage>
</organism>
<dbReference type="Gene3D" id="2.60.200.20">
    <property type="match status" value="1"/>
</dbReference>
<evidence type="ECO:0000313" key="5">
    <source>
        <dbReference type="Proteomes" id="UP000009170"/>
    </source>
</evidence>
<accession>A0A090LXR7</accession>
<evidence type="ECO:0000313" key="4">
    <source>
        <dbReference type="EMBL" id="CEF96601.1"/>
    </source>
</evidence>
<feature type="coiled-coil region" evidence="1">
    <location>
        <begin position="298"/>
        <end position="332"/>
    </location>
</feature>
<dbReference type="RefSeq" id="XP_022838188.1">
    <property type="nucleotide sequence ID" value="XM_022985293.1"/>
</dbReference>
<comment type="caution">
    <text evidence="4">The sequence shown here is derived from an EMBL/GenBank/DDBJ whole genome shotgun (WGS) entry which is preliminary data.</text>
</comment>
<dbReference type="InParanoid" id="A0A090LXR7"/>
<dbReference type="KEGG" id="ota:OT_ostta01g01890"/>
<feature type="coiled-coil region" evidence="1">
    <location>
        <begin position="193"/>
        <end position="220"/>
    </location>
</feature>
<feature type="compositionally biased region" description="Acidic residues" evidence="2">
    <location>
        <begin position="351"/>
        <end position="361"/>
    </location>
</feature>
<feature type="region of interest" description="Disordered" evidence="2">
    <location>
        <begin position="342"/>
        <end position="390"/>
    </location>
</feature>
<gene>
    <name evidence="4" type="ORF">OT_ostta01g01890</name>
</gene>
<feature type="compositionally biased region" description="Basic and acidic residues" evidence="2">
    <location>
        <begin position="39"/>
        <end position="48"/>
    </location>
</feature>
<feature type="compositionally biased region" description="Basic and acidic residues" evidence="2">
    <location>
        <begin position="494"/>
        <end position="553"/>
    </location>
</feature>
<feature type="compositionally biased region" description="Pro residues" evidence="2">
    <location>
        <begin position="596"/>
        <end position="608"/>
    </location>
</feature>
<protein>
    <submittedName>
        <fullName evidence="4">Forkhead-associated (FHA) domain</fullName>
    </submittedName>
</protein>
<feature type="region of interest" description="Disordered" evidence="2">
    <location>
        <begin position="1"/>
        <end position="60"/>
    </location>
</feature>
<name>A0A090LXR7_OSTTA</name>
<keyword evidence="1" id="KW-0175">Coiled coil</keyword>
<dbReference type="PROSITE" id="PS50006">
    <property type="entry name" value="FHA_DOMAIN"/>
    <property type="match status" value="1"/>
</dbReference>
<feature type="region of interest" description="Disordered" evidence="2">
    <location>
        <begin position="481"/>
        <end position="677"/>
    </location>
</feature>
<evidence type="ECO:0000256" key="2">
    <source>
        <dbReference type="SAM" id="MobiDB-lite"/>
    </source>
</evidence>
<dbReference type="Proteomes" id="UP000009170">
    <property type="component" value="Unassembled WGS sequence"/>
</dbReference>
<proteinExistence type="predicted"/>
<dbReference type="GeneID" id="9835014"/>
<keyword evidence="5" id="KW-1185">Reference proteome</keyword>
<dbReference type="AlphaFoldDB" id="A0A090LXR7"/>
<dbReference type="SMART" id="SM00240">
    <property type="entry name" value="FHA"/>
    <property type="match status" value="1"/>
</dbReference>
<dbReference type="PANTHER" id="PTHR23308">
    <property type="entry name" value="NUCLEAR INHIBITOR OF PROTEIN PHOSPHATASE-1"/>
    <property type="match status" value="1"/>
</dbReference>
<evidence type="ECO:0000256" key="1">
    <source>
        <dbReference type="SAM" id="Coils"/>
    </source>
</evidence>
<dbReference type="FunCoup" id="A0A090LXR7">
    <property type="interactions" value="1499"/>
</dbReference>
<reference evidence="4 5" key="2">
    <citation type="journal article" date="2014" name="BMC Genomics">
        <title>An improved genome of the model marine alga Ostreococcus tauri unfolds by assessing Illumina de novo assemblies.</title>
        <authorList>
            <person name="Blanc-Mathieu R."/>
            <person name="Verhelst B."/>
            <person name="Derelle E."/>
            <person name="Rombauts S."/>
            <person name="Bouget F.Y."/>
            <person name="Carre I."/>
            <person name="Chateau A."/>
            <person name="Eyre-Walker A."/>
            <person name="Grimsley N."/>
            <person name="Moreau H."/>
            <person name="Piegu B."/>
            <person name="Rivals E."/>
            <person name="Schackwitz W."/>
            <person name="Van de Peer Y."/>
            <person name="Piganeau G."/>
        </authorList>
    </citation>
    <scope>NUCLEOTIDE SEQUENCE [LARGE SCALE GENOMIC DNA]</scope>
    <source>
        <strain evidence="5">OTTH 0595 / CCAP 157/2 / RCC745</strain>
    </source>
</reference>
<sequence length="695" mass="77136">MRPPPPRFNDAPSTTTCEDDDANGGRARDDADGFAAPEPRARASDERAPPLGKTYDEPSWGGTPSTEFYLDCLKGGTMLERAALGARADGTRGSWVSFGRHPSCDVVVEHPSTSRLHCVIQFKKDTTEVYVYDCGSAHGTFVNKRRVKPNVHAPVRVGDHIKLGESSRVYILDGDASLMPEEGLSAAEMKALAALERAAEEETKRELAKLKAEREAARAAEAAAKAGSSWGMMDADEEITERQRAFEELDWRSYDGKLSDRQSKQRDNIYRKEEKISSMRTEIDRIRAKETQQEGGLSAGQIQRASQLERAIEQLQEEIEDADEALNESLRVSLGLQIGTSAKRRRGRNSDDEDEGSDEDGFFDRSGTSASRKRRRDVKKNVSSSKGEPKTLETATTLWDKRIAIEASIAETEDLITVTEEAARAERQRTAGTSTDGDALDAYMDEIGASRFTAQAYKLRETLAEKVSELERISRLLKYADPTEEFQPGSAKGDTMRQRAEEAEAKRIEDVKRRAAELEAKRAEERTEREKREAESRRAAEWERQGNVQEKRKFTGAGERSADPERATKTIVEADEDGPVVVETEPAPTEARARSPSPPRAPPHPPAPSVKDDDDDGFLMPDQLRAGLEIRKRPTVAPAERSEAELRAEADVQRLLAAGHPPSRDVDDARDDFQDVTALPITSDAQRALRERLGY</sequence>
<reference evidence="5" key="1">
    <citation type="journal article" date="2006" name="Proc. Natl. Acad. Sci. U.S.A.">
        <title>Genome analysis of the smallest free-living eukaryote Ostreococcus tauri unveils many unique features.</title>
        <authorList>
            <person name="Derelle E."/>
            <person name="Ferraz C."/>
            <person name="Rombauts S."/>
            <person name="Rouze P."/>
            <person name="Worden A.Z."/>
            <person name="Robbens S."/>
            <person name="Partensky F."/>
            <person name="Degroeve S."/>
            <person name="Echeynie S."/>
            <person name="Cooke R."/>
            <person name="Saeys Y."/>
            <person name="Wuyts J."/>
            <person name="Jabbari K."/>
            <person name="Bowler C."/>
            <person name="Panaud O."/>
            <person name="Piegu B."/>
            <person name="Ball S.G."/>
            <person name="Ral J.-P."/>
            <person name="Bouget F.-Y."/>
            <person name="Piganeau G."/>
            <person name="De Baets B."/>
            <person name="Picard A."/>
            <person name="Delseny M."/>
            <person name="Demaille J."/>
            <person name="Van de Peer Y."/>
            <person name="Moreau H."/>
        </authorList>
    </citation>
    <scope>NUCLEOTIDE SEQUENCE [LARGE SCALE GENOMIC DNA]</scope>
    <source>
        <strain evidence="5">OTTH 0595 / CCAP 157/2 / RCC745</strain>
    </source>
</reference>
<dbReference type="SUPFAM" id="SSF49879">
    <property type="entry name" value="SMAD/FHA domain"/>
    <property type="match status" value="1"/>
</dbReference>
<evidence type="ECO:0000259" key="3">
    <source>
        <dbReference type="PROSITE" id="PS50006"/>
    </source>
</evidence>
<feature type="compositionally biased region" description="Basic and acidic residues" evidence="2">
    <location>
        <begin position="662"/>
        <end position="673"/>
    </location>
</feature>
<dbReference type="EMBL" id="CAID01000001">
    <property type="protein sequence ID" value="CEF96601.1"/>
    <property type="molecule type" value="Genomic_DNA"/>
</dbReference>
<dbReference type="InterPro" id="IPR000253">
    <property type="entry name" value="FHA_dom"/>
</dbReference>
<feature type="compositionally biased region" description="Basic and acidic residues" evidence="2">
    <location>
        <begin position="640"/>
        <end position="652"/>
    </location>
</feature>